<dbReference type="RefSeq" id="WP_013659197.1">
    <property type="nucleotide sequence ID" value="NC_015275.1"/>
</dbReference>
<dbReference type="KEGG" id="cle:Clole_4257"/>
<dbReference type="AlphaFoldDB" id="F2JNN9"/>
<evidence type="ECO:0000256" key="1">
    <source>
        <dbReference type="SAM" id="Phobius"/>
    </source>
</evidence>
<feature type="transmembrane region" description="Helical" evidence="1">
    <location>
        <begin position="39"/>
        <end position="60"/>
    </location>
</feature>
<sequence>MKSEIKGRNLLLTIGCIAILFDLLSTVFSIYTFLEEPSLISYTISQGIFRLLIEIALVIFCYKGNAWAKWILCVILAFSSIILLLQYTSSGNFILLIISIIYLVSGALLLTSPYIKEFMTNQNSK</sequence>
<feature type="transmembrane region" description="Helical" evidence="1">
    <location>
        <begin position="67"/>
        <end position="87"/>
    </location>
</feature>
<accession>F2JNN9</accession>
<evidence type="ECO:0000313" key="3">
    <source>
        <dbReference type="Proteomes" id="UP000008467"/>
    </source>
</evidence>
<evidence type="ECO:0000313" key="2">
    <source>
        <dbReference type="EMBL" id="ADZ85928.1"/>
    </source>
</evidence>
<organism evidence="2 3">
    <name type="scientific">Cellulosilyticum lentocellum (strain ATCC 49066 / DSM 5427 / NCIMB 11756 / RHM5)</name>
    <name type="common">Clostridium lentocellum</name>
    <dbReference type="NCBI Taxonomy" id="642492"/>
    <lineage>
        <taxon>Bacteria</taxon>
        <taxon>Bacillati</taxon>
        <taxon>Bacillota</taxon>
        <taxon>Clostridia</taxon>
        <taxon>Lachnospirales</taxon>
        <taxon>Cellulosilyticaceae</taxon>
        <taxon>Cellulosilyticum</taxon>
    </lineage>
</organism>
<keyword evidence="1" id="KW-0812">Transmembrane</keyword>
<gene>
    <name evidence="2" type="ordered locus">Clole_4257</name>
</gene>
<feature type="transmembrane region" description="Helical" evidence="1">
    <location>
        <begin position="93"/>
        <end position="115"/>
    </location>
</feature>
<protein>
    <submittedName>
        <fullName evidence="2">Uncharacterized protein</fullName>
    </submittedName>
</protein>
<name>F2JNN9_CELLD</name>
<dbReference type="STRING" id="642492.Clole_4257"/>
<proteinExistence type="predicted"/>
<dbReference type="HOGENOM" id="CLU_1988648_0_0_9"/>
<feature type="transmembrane region" description="Helical" evidence="1">
    <location>
        <begin position="12"/>
        <end position="33"/>
    </location>
</feature>
<keyword evidence="1" id="KW-0472">Membrane</keyword>
<keyword evidence="3" id="KW-1185">Reference proteome</keyword>
<dbReference type="EMBL" id="CP002582">
    <property type="protein sequence ID" value="ADZ85928.1"/>
    <property type="molecule type" value="Genomic_DNA"/>
</dbReference>
<keyword evidence="1" id="KW-1133">Transmembrane helix</keyword>
<reference evidence="2 3" key="1">
    <citation type="journal article" date="2011" name="J. Bacteriol.">
        <title>Complete genome sequence of the cellulose-degrading bacterium Cellulosilyticum lentocellum.</title>
        <authorList>
            <consortium name="US DOE Joint Genome Institute"/>
            <person name="Miller D.A."/>
            <person name="Suen G."/>
            <person name="Bruce D."/>
            <person name="Copeland A."/>
            <person name="Cheng J.F."/>
            <person name="Detter C."/>
            <person name="Goodwin L.A."/>
            <person name="Han C.S."/>
            <person name="Hauser L.J."/>
            <person name="Land M.L."/>
            <person name="Lapidus A."/>
            <person name="Lucas S."/>
            <person name="Meincke L."/>
            <person name="Pitluck S."/>
            <person name="Tapia R."/>
            <person name="Teshima H."/>
            <person name="Woyke T."/>
            <person name="Fox B.G."/>
            <person name="Angert E.R."/>
            <person name="Currie C.R."/>
        </authorList>
    </citation>
    <scope>NUCLEOTIDE SEQUENCE [LARGE SCALE GENOMIC DNA]</scope>
    <source>
        <strain evidence="3">ATCC 49066 / DSM 5427 / NCIMB 11756 / RHM5</strain>
    </source>
</reference>
<dbReference type="Proteomes" id="UP000008467">
    <property type="component" value="Chromosome"/>
</dbReference>